<dbReference type="PANTHER" id="PTHR44154:SF1">
    <property type="entry name" value="QUINONE OXIDOREDUCTASE"/>
    <property type="match status" value="1"/>
</dbReference>
<keyword evidence="1" id="KW-0521">NADP</keyword>
<comment type="caution">
    <text evidence="3">The sequence shown here is derived from an EMBL/GenBank/DDBJ whole genome shotgun (WGS) entry which is preliminary data.</text>
</comment>
<dbReference type="PANTHER" id="PTHR44154">
    <property type="entry name" value="QUINONE OXIDOREDUCTASE"/>
    <property type="match status" value="1"/>
</dbReference>
<proteinExistence type="predicted"/>
<sequence length="136" mass="15506">IIIVYGPCIRQSYNYKTIQKIMKALVYDKYTTDDDFSKILKIKDIPEPKPRPNEVIFRVKFAALNYDDIWGMRGKPLAIPLPHISGTDASGEVIEIGEDVKNVAQWLFITTAHTALHYGKIQLLRSLLENEIDSPC</sequence>
<organism evidence="3">
    <name type="scientific">marine sediment metagenome</name>
    <dbReference type="NCBI Taxonomy" id="412755"/>
    <lineage>
        <taxon>unclassified sequences</taxon>
        <taxon>metagenomes</taxon>
        <taxon>ecological metagenomes</taxon>
    </lineage>
</organism>
<gene>
    <name evidence="3" type="ORF">LCGC14_3149980</name>
</gene>
<dbReference type="Gene3D" id="3.90.180.10">
    <property type="entry name" value="Medium-chain alcohol dehydrogenases, catalytic domain"/>
    <property type="match status" value="1"/>
</dbReference>
<reference evidence="3" key="1">
    <citation type="journal article" date="2015" name="Nature">
        <title>Complex archaea that bridge the gap between prokaryotes and eukaryotes.</title>
        <authorList>
            <person name="Spang A."/>
            <person name="Saw J.H."/>
            <person name="Jorgensen S.L."/>
            <person name="Zaremba-Niedzwiedzka K."/>
            <person name="Martijn J."/>
            <person name="Lind A.E."/>
            <person name="van Eijk R."/>
            <person name="Schleper C."/>
            <person name="Guy L."/>
            <person name="Ettema T.J."/>
        </authorList>
    </citation>
    <scope>NUCLEOTIDE SEQUENCE</scope>
</reference>
<dbReference type="InterPro" id="IPR051603">
    <property type="entry name" value="Zinc-ADH_QOR/CCCR"/>
</dbReference>
<dbReference type="InterPro" id="IPR011032">
    <property type="entry name" value="GroES-like_sf"/>
</dbReference>
<accession>A0A0F8Y1A0</accession>
<dbReference type="EMBL" id="LAZR01069310">
    <property type="protein sequence ID" value="KKK47954.1"/>
    <property type="molecule type" value="Genomic_DNA"/>
</dbReference>
<evidence type="ECO:0000256" key="1">
    <source>
        <dbReference type="ARBA" id="ARBA00022857"/>
    </source>
</evidence>
<evidence type="ECO:0000259" key="2">
    <source>
        <dbReference type="Pfam" id="PF08240"/>
    </source>
</evidence>
<dbReference type="InterPro" id="IPR013154">
    <property type="entry name" value="ADH-like_N"/>
</dbReference>
<dbReference type="Pfam" id="PF08240">
    <property type="entry name" value="ADH_N"/>
    <property type="match status" value="1"/>
</dbReference>
<feature type="domain" description="Alcohol dehydrogenase-like N-terminal" evidence="2">
    <location>
        <begin position="52"/>
        <end position="103"/>
    </location>
</feature>
<dbReference type="SUPFAM" id="SSF50129">
    <property type="entry name" value="GroES-like"/>
    <property type="match status" value="1"/>
</dbReference>
<dbReference type="AlphaFoldDB" id="A0A0F8Y1A0"/>
<name>A0A0F8Y1A0_9ZZZZ</name>
<evidence type="ECO:0000313" key="3">
    <source>
        <dbReference type="EMBL" id="KKK47954.1"/>
    </source>
</evidence>
<feature type="non-terminal residue" evidence="3">
    <location>
        <position position="1"/>
    </location>
</feature>
<protein>
    <recommendedName>
        <fullName evidence="2">Alcohol dehydrogenase-like N-terminal domain-containing protein</fullName>
    </recommendedName>
</protein>